<keyword evidence="4" id="KW-0227">DNA damage</keyword>
<evidence type="ECO:0000256" key="6">
    <source>
        <dbReference type="ARBA" id="ARBA00022806"/>
    </source>
</evidence>
<reference evidence="16 17" key="1">
    <citation type="submission" date="2019-02" db="EMBL/GenBank/DDBJ databases">
        <title>Genomic Encyclopedia of Type Strains, Phase IV (KMG-IV): sequencing the most valuable type-strain genomes for metagenomic binning, comparative biology and taxonomic classification.</title>
        <authorList>
            <person name="Goeker M."/>
        </authorList>
    </citation>
    <scope>NUCLEOTIDE SEQUENCE [LARGE SCALE GENOMIC DNA]</scope>
    <source>
        <strain evidence="16 17">DSM 29486</strain>
    </source>
</reference>
<keyword evidence="9" id="KW-0411">Iron-sulfur</keyword>
<evidence type="ECO:0000256" key="14">
    <source>
        <dbReference type="SAM" id="Coils"/>
    </source>
</evidence>
<dbReference type="Gene3D" id="1.10.30.20">
    <property type="entry name" value="Bacterial XPD DNA helicase, FeS cluster domain"/>
    <property type="match status" value="1"/>
</dbReference>
<proteinExistence type="inferred from homology"/>
<dbReference type="GO" id="GO:0016818">
    <property type="term" value="F:hydrolase activity, acting on acid anhydrides, in phosphorus-containing anhydrides"/>
    <property type="evidence" value="ECO:0007669"/>
    <property type="project" value="InterPro"/>
</dbReference>
<dbReference type="GO" id="GO:0006281">
    <property type="term" value="P:DNA repair"/>
    <property type="evidence" value="ECO:0007669"/>
    <property type="project" value="UniProtKB-KW"/>
</dbReference>
<dbReference type="InterPro" id="IPR014013">
    <property type="entry name" value="Helic_SF1/SF2_ATP-bd_DinG/Rad3"/>
</dbReference>
<keyword evidence="6 16" id="KW-0347">Helicase</keyword>
<dbReference type="SUPFAM" id="SSF52540">
    <property type="entry name" value="P-loop containing nucleoside triphosphate hydrolases"/>
    <property type="match status" value="1"/>
</dbReference>
<protein>
    <submittedName>
        <fullName evidence="16">Rad3-related DNA helicase</fullName>
    </submittedName>
</protein>
<keyword evidence="8" id="KW-0408">Iron</keyword>
<comment type="caution">
    <text evidence="16">The sequence shown here is derived from an EMBL/GenBank/DDBJ whole genome shotgun (WGS) entry which is preliminary data.</text>
</comment>
<dbReference type="GO" id="GO:0051539">
    <property type="term" value="F:4 iron, 4 sulfur cluster binding"/>
    <property type="evidence" value="ECO:0007669"/>
    <property type="project" value="UniProtKB-KW"/>
</dbReference>
<evidence type="ECO:0000256" key="9">
    <source>
        <dbReference type="ARBA" id="ARBA00023014"/>
    </source>
</evidence>
<evidence type="ECO:0000313" key="16">
    <source>
        <dbReference type="EMBL" id="RZT01157.1"/>
    </source>
</evidence>
<keyword evidence="5" id="KW-0378">Hydrolase</keyword>
<evidence type="ECO:0000256" key="3">
    <source>
        <dbReference type="ARBA" id="ARBA00022741"/>
    </source>
</evidence>
<evidence type="ECO:0000256" key="8">
    <source>
        <dbReference type="ARBA" id="ARBA00023004"/>
    </source>
</evidence>
<dbReference type="Proteomes" id="UP000292927">
    <property type="component" value="Unassembled WGS sequence"/>
</dbReference>
<dbReference type="GO" id="GO:0003678">
    <property type="term" value="F:DNA helicase activity"/>
    <property type="evidence" value="ECO:0007669"/>
    <property type="project" value="InterPro"/>
</dbReference>
<dbReference type="Pfam" id="PF13307">
    <property type="entry name" value="Helicase_C_2"/>
    <property type="match status" value="1"/>
</dbReference>
<sequence>MYKLIENQIRISVRNLVEFVLRSGDLDNRRSASAQKEAMLAGSRLHRKIQKRMGADYRAEVGLKMTVPLEGGIELVLEGRADGIIQGTDRVTIDEIKGVYFDVNSLEDMIPVHRAQALCYAYIYAVQNSLPGANIQLTYCNLDTEEIRRFQEWLELEALEETFQEYMREYGKWARFLYEHRVKRRNSIQGMEFPYPWREGQKDLAVSVYRTIARQKTLFIQAPTGIGKTLSVLFPAVQAMGQKLADKLFYLTAKTITRSVAEEGLEVMRSQGLVCSGVTLTAKEKMCVLDSPDCNPESCPRAKGHFDRVNAAVFDLISHRLGITREDVLEYAQKHQVCPFEMSLDVTYWVDVVIGDYNYVFDPTVRLQRFFADGSQGEYVFLVDEAHNLVERAREMYSAELCKEELLAAKKLFAGKSERLVKLLDKANRAMLELKRECDSYQVLENGEGLGALTAAVMQIYDQMEKYRENHPGDPDQKEQASFFFVVRDFLSVYDCLDDNYVTYLAHREDGSFMVKLFCVHPAARLRACMEQGLSTVFFSATLLPIRYYKELLSNCEEDYAVYARSPFDPARRLLAVGRDVSSRYTRRNQAEFEKIAEYILQMAEARKGNYLVFFPSYAYLEQVNEILEEAAGEDCRILAQGSRMTEGEKEDFLDAFSEDGSGTLIGLCVMGGIFSEGIDLKKERLIGVAIVGTGLPQVCAEREILKTYFDNRQEKGFDFAYLYPGMNKVLQAAGRLIRTAEDYGVILLLDDRFLRVEEVSQFPQEWADYQVTDRRSVGKLLGNFWAGLE</sequence>
<evidence type="ECO:0000259" key="15">
    <source>
        <dbReference type="PROSITE" id="PS51193"/>
    </source>
</evidence>
<accession>A0A4Q7PLD8</accession>
<dbReference type="InterPro" id="IPR006554">
    <property type="entry name" value="Helicase-like_DEXD_c2"/>
</dbReference>
<keyword evidence="10" id="KW-0238">DNA-binding</keyword>
<dbReference type="EMBL" id="SGXF01000002">
    <property type="protein sequence ID" value="RZT01157.1"/>
    <property type="molecule type" value="Genomic_DNA"/>
</dbReference>
<evidence type="ECO:0000313" key="17">
    <source>
        <dbReference type="Proteomes" id="UP000292927"/>
    </source>
</evidence>
<gene>
    <name evidence="16" type="ORF">EV209_1599</name>
</gene>
<evidence type="ECO:0000256" key="4">
    <source>
        <dbReference type="ARBA" id="ARBA00022763"/>
    </source>
</evidence>
<dbReference type="InterPro" id="IPR027417">
    <property type="entry name" value="P-loop_NTPase"/>
</dbReference>
<dbReference type="GO" id="GO:0005524">
    <property type="term" value="F:ATP binding"/>
    <property type="evidence" value="ECO:0007669"/>
    <property type="project" value="UniProtKB-KW"/>
</dbReference>
<evidence type="ECO:0000256" key="1">
    <source>
        <dbReference type="ARBA" id="ARBA00022485"/>
    </source>
</evidence>
<keyword evidence="11" id="KW-0234">DNA repair</keyword>
<keyword evidence="7" id="KW-0067">ATP-binding</keyword>
<dbReference type="PANTHER" id="PTHR11472">
    <property type="entry name" value="DNA REPAIR DEAD HELICASE RAD3/XP-D SUBFAMILY MEMBER"/>
    <property type="match status" value="1"/>
</dbReference>
<keyword evidence="14" id="KW-0175">Coiled coil</keyword>
<dbReference type="GO" id="GO:0046872">
    <property type="term" value="F:metal ion binding"/>
    <property type="evidence" value="ECO:0007669"/>
    <property type="project" value="UniProtKB-KW"/>
</dbReference>
<dbReference type="PANTHER" id="PTHR11472:SF34">
    <property type="entry name" value="REGULATOR OF TELOMERE ELONGATION HELICASE 1"/>
    <property type="match status" value="1"/>
</dbReference>
<dbReference type="InterPro" id="IPR042493">
    <property type="entry name" value="XPD_DNA_FeS"/>
</dbReference>
<keyword evidence="3" id="KW-0547">Nucleotide-binding</keyword>
<dbReference type="Pfam" id="PF06733">
    <property type="entry name" value="DEAD_2"/>
    <property type="match status" value="1"/>
</dbReference>
<dbReference type="SMART" id="SM00491">
    <property type="entry name" value="HELICc2"/>
    <property type="match status" value="1"/>
</dbReference>
<keyword evidence="2" id="KW-0479">Metal-binding</keyword>
<comment type="similarity">
    <text evidence="13">Belongs to the helicase family. DinG subfamily.</text>
</comment>
<dbReference type="Gene3D" id="3.90.320.10">
    <property type="match status" value="1"/>
</dbReference>
<dbReference type="AlphaFoldDB" id="A0A4Q7PLD8"/>
<dbReference type="Gene3D" id="3.40.50.300">
    <property type="entry name" value="P-loop containing nucleotide triphosphate hydrolases"/>
    <property type="match status" value="2"/>
</dbReference>
<dbReference type="GO" id="GO:0003677">
    <property type="term" value="F:DNA binding"/>
    <property type="evidence" value="ECO:0007669"/>
    <property type="project" value="UniProtKB-KW"/>
</dbReference>
<dbReference type="RefSeq" id="WP_165388860.1">
    <property type="nucleotide sequence ID" value="NZ_SGXF01000002.1"/>
</dbReference>
<evidence type="ECO:0000256" key="2">
    <source>
        <dbReference type="ARBA" id="ARBA00022723"/>
    </source>
</evidence>
<name>A0A4Q7PLD8_9FIRM</name>
<dbReference type="SMART" id="SM00488">
    <property type="entry name" value="DEXDc2"/>
    <property type="match status" value="1"/>
</dbReference>
<evidence type="ECO:0000256" key="5">
    <source>
        <dbReference type="ARBA" id="ARBA00022801"/>
    </source>
</evidence>
<keyword evidence="1" id="KW-0004">4Fe-4S</keyword>
<evidence type="ECO:0000256" key="13">
    <source>
        <dbReference type="ARBA" id="ARBA00038058"/>
    </source>
</evidence>
<dbReference type="InterPro" id="IPR011604">
    <property type="entry name" value="PDDEXK-like_dom_sf"/>
</dbReference>
<evidence type="ECO:0000256" key="11">
    <source>
        <dbReference type="ARBA" id="ARBA00023204"/>
    </source>
</evidence>
<dbReference type="Gene3D" id="1.10.275.40">
    <property type="match status" value="1"/>
</dbReference>
<feature type="coiled-coil region" evidence="14">
    <location>
        <begin position="417"/>
        <end position="444"/>
    </location>
</feature>
<organism evidence="16 17">
    <name type="scientific">Cuneatibacter caecimuris</name>
    <dbReference type="NCBI Taxonomy" id="1796618"/>
    <lineage>
        <taxon>Bacteria</taxon>
        <taxon>Bacillati</taxon>
        <taxon>Bacillota</taxon>
        <taxon>Clostridia</taxon>
        <taxon>Lachnospirales</taxon>
        <taxon>Lachnospiraceae</taxon>
        <taxon>Cuneatibacter</taxon>
    </lineage>
</organism>
<dbReference type="InterPro" id="IPR006555">
    <property type="entry name" value="ATP-dep_Helicase_C"/>
</dbReference>
<keyword evidence="17" id="KW-1185">Reference proteome</keyword>
<evidence type="ECO:0000256" key="12">
    <source>
        <dbReference type="ARBA" id="ARBA00023235"/>
    </source>
</evidence>
<dbReference type="InterPro" id="IPR045028">
    <property type="entry name" value="DinG/Rad3-like"/>
</dbReference>
<evidence type="ECO:0000256" key="7">
    <source>
        <dbReference type="ARBA" id="ARBA00022840"/>
    </source>
</evidence>
<keyword evidence="12" id="KW-0413">Isomerase</keyword>
<dbReference type="PROSITE" id="PS51193">
    <property type="entry name" value="HELICASE_ATP_BIND_2"/>
    <property type="match status" value="1"/>
</dbReference>
<evidence type="ECO:0000256" key="10">
    <source>
        <dbReference type="ARBA" id="ARBA00023125"/>
    </source>
</evidence>
<feature type="domain" description="Helicase ATP-binding" evidence="15">
    <location>
        <begin position="187"/>
        <end position="446"/>
    </location>
</feature>
<dbReference type="InterPro" id="IPR010614">
    <property type="entry name" value="RAD3-like_helicase_DEAD"/>
</dbReference>